<dbReference type="Proteomes" id="UP000298133">
    <property type="component" value="Unassembled WGS sequence"/>
</dbReference>
<dbReference type="PROSITE" id="PS01081">
    <property type="entry name" value="HTH_TETR_1"/>
    <property type="match status" value="1"/>
</dbReference>
<reference evidence="5 6" key="1">
    <citation type="submission" date="2019-03" db="EMBL/GenBank/DDBJ databases">
        <title>Draft genome of Gammaproteobacteria bacterium LSUCC0057, a member of the SAR92 clade.</title>
        <authorList>
            <person name="Lanclos V.C."/>
            <person name="Doiron C."/>
            <person name="Henson M.W."/>
            <person name="Thrash J.C."/>
        </authorList>
    </citation>
    <scope>NUCLEOTIDE SEQUENCE [LARGE SCALE GENOMIC DNA]</scope>
    <source>
        <strain evidence="5 6">LSUCC0057</strain>
    </source>
</reference>
<dbReference type="GO" id="GO:0000976">
    <property type="term" value="F:transcription cis-regulatory region binding"/>
    <property type="evidence" value="ECO:0007669"/>
    <property type="project" value="TreeGrafter"/>
</dbReference>
<dbReference type="Gene3D" id="1.10.357.10">
    <property type="entry name" value="Tetracycline Repressor, domain 2"/>
    <property type="match status" value="1"/>
</dbReference>
<sequence>MGNQLSSSERIREKKKLFLQREQRIIDASLELFLSEGIDRVTVANIAQRAGIGKGTVYKHFLTKNEILVRIMLDYERSITTNLAAGIAQTEQGDPGAAAKAYFNSRLARPELDRLVQHLEVRLDEAEDIREQMQQLHELRRSNEQALEDMIQRQIDRGVLEDVPPRYHYLAAWALAQGAVELCFNKSWNYHPDSDGLVDFITAIGVTMGNRGQYRKS</sequence>
<proteinExistence type="predicted"/>
<dbReference type="GO" id="GO:0003700">
    <property type="term" value="F:DNA-binding transcription factor activity"/>
    <property type="evidence" value="ECO:0007669"/>
    <property type="project" value="TreeGrafter"/>
</dbReference>
<dbReference type="InterPro" id="IPR001647">
    <property type="entry name" value="HTH_TetR"/>
</dbReference>
<dbReference type="InterPro" id="IPR009057">
    <property type="entry name" value="Homeodomain-like_sf"/>
</dbReference>
<dbReference type="InterPro" id="IPR023772">
    <property type="entry name" value="DNA-bd_HTH_TetR-type_CS"/>
</dbReference>
<evidence type="ECO:0000259" key="4">
    <source>
        <dbReference type="PROSITE" id="PS50977"/>
    </source>
</evidence>
<dbReference type="PRINTS" id="PR00455">
    <property type="entry name" value="HTHTETR"/>
</dbReference>
<dbReference type="SUPFAM" id="SSF48498">
    <property type="entry name" value="Tetracyclin repressor-like, C-terminal domain"/>
    <property type="match status" value="1"/>
</dbReference>
<dbReference type="PANTHER" id="PTHR30055">
    <property type="entry name" value="HTH-TYPE TRANSCRIPTIONAL REGULATOR RUTR"/>
    <property type="match status" value="1"/>
</dbReference>
<feature type="DNA-binding region" description="H-T-H motif" evidence="2">
    <location>
        <begin position="42"/>
        <end position="61"/>
    </location>
</feature>
<evidence type="ECO:0000313" key="5">
    <source>
        <dbReference type="EMBL" id="TFH69029.1"/>
    </source>
</evidence>
<name>A0A4Y8UN23_9GAMM</name>
<feature type="domain" description="HTH tetR-type" evidence="4">
    <location>
        <begin position="19"/>
        <end position="79"/>
    </location>
</feature>
<dbReference type="OrthoDB" id="63332at2"/>
<comment type="caution">
    <text evidence="5">The sequence shown here is derived from an EMBL/GenBank/DDBJ whole genome shotgun (WGS) entry which is preliminary data.</text>
</comment>
<dbReference type="InterPro" id="IPR036271">
    <property type="entry name" value="Tet_transcr_reg_TetR-rel_C_sf"/>
</dbReference>
<dbReference type="PANTHER" id="PTHR30055:SF187">
    <property type="entry name" value="TRANSCRIPTIONAL REGULATORY PROTEIN"/>
    <property type="match status" value="1"/>
</dbReference>
<evidence type="ECO:0000313" key="6">
    <source>
        <dbReference type="Proteomes" id="UP000298133"/>
    </source>
</evidence>
<feature type="coiled-coil region" evidence="3">
    <location>
        <begin position="116"/>
        <end position="149"/>
    </location>
</feature>
<accession>A0A4Y8UN23</accession>
<evidence type="ECO:0000256" key="2">
    <source>
        <dbReference type="PROSITE-ProRule" id="PRU00335"/>
    </source>
</evidence>
<dbReference type="SUPFAM" id="SSF46689">
    <property type="entry name" value="Homeodomain-like"/>
    <property type="match status" value="1"/>
</dbReference>
<dbReference type="PROSITE" id="PS50977">
    <property type="entry name" value="HTH_TETR_2"/>
    <property type="match status" value="1"/>
</dbReference>
<evidence type="ECO:0000256" key="1">
    <source>
        <dbReference type="ARBA" id="ARBA00023125"/>
    </source>
</evidence>
<keyword evidence="6" id="KW-1185">Reference proteome</keyword>
<keyword evidence="3" id="KW-0175">Coiled coil</keyword>
<gene>
    <name evidence="5" type="ORF">E3W66_03580</name>
</gene>
<protein>
    <submittedName>
        <fullName evidence="5">TetR/AcrR family transcriptional regulator</fullName>
    </submittedName>
</protein>
<organism evidence="5 6">
    <name type="scientific">Gammaproteobacteria bacterium LSUCC0057</name>
    <dbReference type="NCBI Taxonomy" id="2559237"/>
    <lineage>
        <taxon>Bacteria</taxon>
        <taxon>Pseudomonadati</taxon>
        <taxon>Pseudomonadota</taxon>
        <taxon>Gammaproteobacteria</taxon>
        <taxon>Cellvibrionales</taxon>
        <taxon>Porticoccaceae</taxon>
        <taxon>SAR92 clade</taxon>
    </lineage>
</organism>
<dbReference type="EMBL" id="SPIA01000001">
    <property type="protein sequence ID" value="TFH69029.1"/>
    <property type="molecule type" value="Genomic_DNA"/>
</dbReference>
<dbReference type="Pfam" id="PF00440">
    <property type="entry name" value="TetR_N"/>
    <property type="match status" value="1"/>
</dbReference>
<keyword evidence="1 2" id="KW-0238">DNA-binding</keyword>
<dbReference type="InterPro" id="IPR050109">
    <property type="entry name" value="HTH-type_TetR-like_transc_reg"/>
</dbReference>
<evidence type="ECO:0000256" key="3">
    <source>
        <dbReference type="SAM" id="Coils"/>
    </source>
</evidence>
<dbReference type="AlphaFoldDB" id="A0A4Y8UN23"/>